<dbReference type="Proteomes" id="UP000324629">
    <property type="component" value="Unassembled WGS sequence"/>
</dbReference>
<keyword evidence="2" id="KW-1185">Reference proteome</keyword>
<accession>A0A5J4NY93</accession>
<reference evidence="1 2" key="1">
    <citation type="journal article" date="2019" name="Gigascience">
        <title>Whole-genome sequence of the oriental lung fluke Paragonimus westermani.</title>
        <authorList>
            <person name="Oey H."/>
            <person name="Zakrzewski M."/>
            <person name="Narain K."/>
            <person name="Devi K.R."/>
            <person name="Agatsuma T."/>
            <person name="Nawaratna S."/>
            <person name="Gobert G.N."/>
            <person name="Jones M.K."/>
            <person name="Ragan M.A."/>
            <person name="McManus D.P."/>
            <person name="Krause L."/>
        </authorList>
    </citation>
    <scope>NUCLEOTIDE SEQUENCE [LARGE SCALE GENOMIC DNA]</scope>
    <source>
        <strain evidence="1 2">IND2009</strain>
    </source>
</reference>
<dbReference type="AlphaFoldDB" id="A0A5J4NY93"/>
<proteinExistence type="predicted"/>
<dbReference type="EMBL" id="QNGE01000420">
    <property type="protein sequence ID" value="KAA3680519.1"/>
    <property type="molecule type" value="Genomic_DNA"/>
</dbReference>
<organism evidence="1 2">
    <name type="scientific">Paragonimus westermani</name>
    <dbReference type="NCBI Taxonomy" id="34504"/>
    <lineage>
        <taxon>Eukaryota</taxon>
        <taxon>Metazoa</taxon>
        <taxon>Spiralia</taxon>
        <taxon>Lophotrochozoa</taxon>
        <taxon>Platyhelminthes</taxon>
        <taxon>Trematoda</taxon>
        <taxon>Digenea</taxon>
        <taxon>Plagiorchiida</taxon>
        <taxon>Troglotremata</taxon>
        <taxon>Troglotrematidae</taxon>
        <taxon>Paragonimus</taxon>
    </lineage>
</organism>
<gene>
    <name evidence="1" type="ORF">DEA37_0009785</name>
</gene>
<evidence type="ECO:0000313" key="1">
    <source>
        <dbReference type="EMBL" id="KAA3680519.1"/>
    </source>
</evidence>
<comment type="caution">
    <text evidence="1">The sequence shown here is derived from an EMBL/GenBank/DDBJ whole genome shotgun (WGS) entry which is preliminary data.</text>
</comment>
<name>A0A5J4NY93_9TREM</name>
<sequence length="329" mass="35915">MNVTKRSLVLLHQVTHMNVILGQLQVSNTMGNAASDFEIVLEYETGLSNTVNLSENITLTCGAGALLSETLWIGVLNVKVKAKPLSKFTLNNCPATVRPGDVIYISLSAFLPFANGDYSAGTSIPTIYINTADAAVSSTSSFRTNTVNLLFATVNIKPEARSTYQFDVSTTQTPDLLRICAPRLLNFDKNVGFYTNPAKITGNKILVELGFLYHDGKSIRTHGHNTTYSLSNAKTPTLLPALTDAGLLDTFDYNKLSTRFFSSSLAPGETIQIFYKILIRNTMCVSYTIHIINNNDDTWPVELGTAFVQAYGESVWCIDTQLTSALTPG</sequence>
<evidence type="ECO:0000313" key="2">
    <source>
        <dbReference type="Proteomes" id="UP000324629"/>
    </source>
</evidence>
<protein>
    <submittedName>
        <fullName evidence="1">Uncharacterized protein</fullName>
    </submittedName>
</protein>